<comment type="caution">
    <text evidence="1">The sequence shown here is derived from an EMBL/GenBank/DDBJ whole genome shotgun (WGS) entry which is preliminary data.</text>
</comment>
<organism evidence="1 2">
    <name type="scientific">Senna tora</name>
    <dbReference type="NCBI Taxonomy" id="362788"/>
    <lineage>
        <taxon>Eukaryota</taxon>
        <taxon>Viridiplantae</taxon>
        <taxon>Streptophyta</taxon>
        <taxon>Embryophyta</taxon>
        <taxon>Tracheophyta</taxon>
        <taxon>Spermatophyta</taxon>
        <taxon>Magnoliopsida</taxon>
        <taxon>eudicotyledons</taxon>
        <taxon>Gunneridae</taxon>
        <taxon>Pentapetalae</taxon>
        <taxon>rosids</taxon>
        <taxon>fabids</taxon>
        <taxon>Fabales</taxon>
        <taxon>Fabaceae</taxon>
        <taxon>Caesalpinioideae</taxon>
        <taxon>Cassia clade</taxon>
        <taxon>Senna</taxon>
    </lineage>
</organism>
<gene>
    <name evidence="1" type="ORF">G2W53_011447</name>
</gene>
<proteinExistence type="predicted"/>
<reference evidence="1" key="1">
    <citation type="submission" date="2020-09" db="EMBL/GenBank/DDBJ databases">
        <title>Genome-Enabled Discovery of Anthraquinone Biosynthesis in Senna tora.</title>
        <authorList>
            <person name="Kang S.-H."/>
            <person name="Pandey R.P."/>
            <person name="Lee C.-M."/>
            <person name="Sim J.-S."/>
            <person name="Jeong J.-T."/>
            <person name="Choi B.-S."/>
            <person name="Jung M."/>
            <person name="Ginzburg D."/>
            <person name="Zhao K."/>
            <person name="Won S.Y."/>
            <person name="Oh T.-J."/>
            <person name="Yu Y."/>
            <person name="Kim N.-H."/>
            <person name="Lee O.R."/>
            <person name="Lee T.-H."/>
            <person name="Bashyal P."/>
            <person name="Kim T.-S."/>
            <person name="Lee W.-H."/>
            <person name="Kawkins C."/>
            <person name="Kim C.-K."/>
            <person name="Kim J.S."/>
            <person name="Ahn B.O."/>
            <person name="Rhee S.Y."/>
            <person name="Sohng J.K."/>
        </authorList>
    </citation>
    <scope>NUCLEOTIDE SEQUENCE</scope>
    <source>
        <tissue evidence="1">Leaf</tissue>
    </source>
</reference>
<dbReference type="Proteomes" id="UP000634136">
    <property type="component" value="Unassembled WGS sequence"/>
</dbReference>
<protein>
    <submittedName>
        <fullName evidence="1">Uncharacterized protein</fullName>
    </submittedName>
</protein>
<evidence type="ECO:0000313" key="2">
    <source>
        <dbReference type="Proteomes" id="UP000634136"/>
    </source>
</evidence>
<name>A0A834X1A3_9FABA</name>
<evidence type="ECO:0000313" key="1">
    <source>
        <dbReference type="EMBL" id="KAF7836588.1"/>
    </source>
</evidence>
<accession>A0A834X1A3</accession>
<sequence length="44" mass="5122">MDQPNPRPFKVGFKFSQHSKPTFQAQPIQLKNSRARLVKIDLNI</sequence>
<dbReference type="AlphaFoldDB" id="A0A834X1A3"/>
<dbReference type="EMBL" id="JAAIUW010000004">
    <property type="protein sequence ID" value="KAF7836588.1"/>
    <property type="molecule type" value="Genomic_DNA"/>
</dbReference>
<keyword evidence="2" id="KW-1185">Reference proteome</keyword>